<dbReference type="InterPro" id="IPR058163">
    <property type="entry name" value="LysR-type_TF_proteobact-type"/>
</dbReference>
<dbReference type="EMBL" id="JANWOI010000003">
    <property type="protein sequence ID" value="MDA5194074.1"/>
    <property type="molecule type" value="Genomic_DNA"/>
</dbReference>
<dbReference type="InterPro" id="IPR036388">
    <property type="entry name" value="WH-like_DNA-bd_sf"/>
</dbReference>
<evidence type="ECO:0000256" key="4">
    <source>
        <dbReference type="ARBA" id="ARBA00023163"/>
    </source>
</evidence>
<dbReference type="SUPFAM" id="SSF53850">
    <property type="entry name" value="Periplasmic binding protein-like II"/>
    <property type="match status" value="1"/>
</dbReference>
<evidence type="ECO:0000256" key="3">
    <source>
        <dbReference type="ARBA" id="ARBA00023125"/>
    </source>
</evidence>
<dbReference type="GO" id="GO:0043565">
    <property type="term" value="F:sequence-specific DNA binding"/>
    <property type="evidence" value="ECO:0007669"/>
    <property type="project" value="TreeGrafter"/>
</dbReference>
<sequence length="308" mass="34779">MFNWDDLRFFLELARKGRLVSAAQRLHVDHTTVSRRIAALEQAMDARLFDKSPQGYQLTEAGQRLLPYAEAMEAESINVLKDISGKDAQLTGTVRLATTEALGSQVVARHLPQFRALHPGIELELIAETRRLSLSKREADIAITLSRPDSGRLIAWKLGTYNLKLYASPGYLESAGPIRTAEDLTSHAFIGYIDDLLQMPELRLIDQLVKDPNFVFRSSNMMAQYNACLEGVGLALLHAFMAEFDDRLRPVLADEIEIRRELWLAVHEDLRSVARVDAVCQFLTELVRDHQSFLMGRPDSKNHEEPIA</sequence>
<dbReference type="Gene3D" id="3.40.190.290">
    <property type="match status" value="1"/>
</dbReference>
<dbReference type="Pfam" id="PF00126">
    <property type="entry name" value="HTH_1"/>
    <property type="match status" value="1"/>
</dbReference>
<evidence type="ECO:0000256" key="2">
    <source>
        <dbReference type="ARBA" id="ARBA00023015"/>
    </source>
</evidence>
<evidence type="ECO:0000256" key="1">
    <source>
        <dbReference type="ARBA" id="ARBA00009437"/>
    </source>
</evidence>
<proteinExistence type="inferred from homology"/>
<dbReference type="Gene3D" id="1.10.10.10">
    <property type="entry name" value="Winged helix-like DNA-binding domain superfamily/Winged helix DNA-binding domain"/>
    <property type="match status" value="1"/>
</dbReference>
<dbReference type="Pfam" id="PF03466">
    <property type="entry name" value="LysR_substrate"/>
    <property type="match status" value="1"/>
</dbReference>
<keyword evidence="7" id="KW-1185">Reference proteome</keyword>
<gene>
    <name evidence="6" type="ORF">NYP16_08940</name>
</gene>
<name>A0A9X3Z7K5_9PROT</name>
<feature type="domain" description="HTH lysR-type" evidence="5">
    <location>
        <begin position="2"/>
        <end position="59"/>
    </location>
</feature>
<dbReference type="InterPro" id="IPR036390">
    <property type="entry name" value="WH_DNA-bd_sf"/>
</dbReference>
<dbReference type="InterPro" id="IPR005119">
    <property type="entry name" value="LysR_subst-bd"/>
</dbReference>
<dbReference type="PANTHER" id="PTHR30537:SF3">
    <property type="entry name" value="TRANSCRIPTIONAL REGULATORY PROTEIN"/>
    <property type="match status" value="1"/>
</dbReference>
<comment type="similarity">
    <text evidence="1">Belongs to the LysR transcriptional regulatory family.</text>
</comment>
<reference evidence="6" key="1">
    <citation type="submission" date="2022-08" db="EMBL/GenBank/DDBJ databases">
        <authorList>
            <person name="Vandamme P."/>
            <person name="Hettiarachchi A."/>
            <person name="Peeters C."/>
            <person name="Cnockaert M."/>
            <person name="Carlier A."/>
        </authorList>
    </citation>
    <scope>NUCLEOTIDE SEQUENCE</scope>
    <source>
        <strain evidence="6">LMG 31809</strain>
    </source>
</reference>
<dbReference type="SUPFAM" id="SSF46785">
    <property type="entry name" value="Winged helix' DNA-binding domain"/>
    <property type="match status" value="1"/>
</dbReference>
<evidence type="ECO:0000313" key="7">
    <source>
        <dbReference type="Proteomes" id="UP001141619"/>
    </source>
</evidence>
<keyword evidence="2" id="KW-0805">Transcription regulation</keyword>
<dbReference type="PANTHER" id="PTHR30537">
    <property type="entry name" value="HTH-TYPE TRANSCRIPTIONAL REGULATOR"/>
    <property type="match status" value="1"/>
</dbReference>
<dbReference type="GO" id="GO:0003700">
    <property type="term" value="F:DNA-binding transcription factor activity"/>
    <property type="evidence" value="ECO:0007669"/>
    <property type="project" value="InterPro"/>
</dbReference>
<keyword evidence="4" id="KW-0804">Transcription</keyword>
<evidence type="ECO:0000313" key="6">
    <source>
        <dbReference type="EMBL" id="MDA5194074.1"/>
    </source>
</evidence>
<dbReference type="RefSeq" id="WP_274943780.1">
    <property type="nucleotide sequence ID" value="NZ_JANWOI010000003.1"/>
</dbReference>
<protein>
    <submittedName>
        <fullName evidence="6">LysR family transcriptional regulator</fullName>
    </submittedName>
</protein>
<dbReference type="Proteomes" id="UP001141619">
    <property type="component" value="Unassembled WGS sequence"/>
</dbReference>
<dbReference type="AlphaFoldDB" id="A0A9X3Z7K5"/>
<dbReference type="InterPro" id="IPR000847">
    <property type="entry name" value="LysR_HTH_N"/>
</dbReference>
<dbReference type="PROSITE" id="PS50931">
    <property type="entry name" value="HTH_LYSR"/>
    <property type="match status" value="1"/>
</dbReference>
<dbReference type="GO" id="GO:0006351">
    <property type="term" value="P:DNA-templated transcription"/>
    <property type="evidence" value="ECO:0007669"/>
    <property type="project" value="TreeGrafter"/>
</dbReference>
<comment type="caution">
    <text evidence="6">The sequence shown here is derived from an EMBL/GenBank/DDBJ whole genome shotgun (WGS) entry which is preliminary data.</text>
</comment>
<organism evidence="6 7">
    <name type="scientific">Govanella unica</name>
    <dbReference type="NCBI Taxonomy" id="2975056"/>
    <lineage>
        <taxon>Bacteria</taxon>
        <taxon>Pseudomonadati</taxon>
        <taxon>Pseudomonadota</taxon>
        <taxon>Alphaproteobacteria</taxon>
        <taxon>Emcibacterales</taxon>
        <taxon>Govanellaceae</taxon>
        <taxon>Govanella</taxon>
    </lineage>
</organism>
<accession>A0A9X3Z7K5</accession>
<reference evidence="6" key="2">
    <citation type="journal article" date="2023" name="Syst. Appl. Microbiol.">
        <title>Govania unica gen. nov., sp. nov., a rare biosphere bacterium that represents a novel family in the class Alphaproteobacteria.</title>
        <authorList>
            <person name="Vandamme P."/>
            <person name="Peeters C."/>
            <person name="Hettiarachchi A."/>
            <person name="Cnockaert M."/>
            <person name="Carlier A."/>
        </authorList>
    </citation>
    <scope>NUCLEOTIDE SEQUENCE</scope>
    <source>
        <strain evidence="6">LMG 31809</strain>
    </source>
</reference>
<keyword evidence="3" id="KW-0238">DNA-binding</keyword>
<evidence type="ECO:0000259" key="5">
    <source>
        <dbReference type="PROSITE" id="PS50931"/>
    </source>
</evidence>